<evidence type="ECO:0000313" key="2">
    <source>
        <dbReference type="Proteomes" id="UP001054945"/>
    </source>
</evidence>
<dbReference type="AlphaFoldDB" id="A0AAV4NFD2"/>
<gene>
    <name evidence="1" type="ORF">CEXT_374801</name>
</gene>
<evidence type="ECO:0000313" key="1">
    <source>
        <dbReference type="EMBL" id="GIX82139.1"/>
    </source>
</evidence>
<proteinExistence type="predicted"/>
<protein>
    <submittedName>
        <fullName evidence="1">Uncharacterized protein</fullName>
    </submittedName>
</protein>
<sequence>MESWKELKKQKNSKEKYGNCNAGDTCLYEQACNFLSRISPKWKRWTEWHENMCVKYEPAINFQRKIYGNNGRKRKHW</sequence>
<accession>A0AAV4NFD2</accession>
<name>A0AAV4NFD2_CAEEX</name>
<dbReference type="EMBL" id="BPLR01020750">
    <property type="protein sequence ID" value="GIX82139.1"/>
    <property type="molecule type" value="Genomic_DNA"/>
</dbReference>
<keyword evidence="2" id="KW-1185">Reference proteome</keyword>
<dbReference type="Proteomes" id="UP001054945">
    <property type="component" value="Unassembled WGS sequence"/>
</dbReference>
<reference evidence="1 2" key="1">
    <citation type="submission" date="2021-06" db="EMBL/GenBank/DDBJ databases">
        <title>Caerostris extrusa draft genome.</title>
        <authorList>
            <person name="Kono N."/>
            <person name="Arakawa K."/>
        </authorList>
    </citation>
    <scope>NUCLEOTIDE SEQUENCE [LARGE SCALE GENOMIC DNA]</scope>
</reference>
<comment type="caution">
    <text evidence="1">The sequence shown here is derived from an EMBL/GenBank/DDBJ whole genome shotgun (WGS) entry which is preliminary data.</text>
</comment>
<organism evidence="1 2">
    <name type="scientific">Caerostris extrusa</name>
    <name type="common">Bark spider</name>
    <name type="synonym">Caerostris bankana</name>
    <dbReference type="NCBI Taxonomy" id="172846"/>
    <lineage>
        <taxon>Eukaryota</taxon>
        <taxon>Metazoa</taxon>
        <taxon>Ecdysozoa</taxon>
        <taxon>Arthropoda</taxon>
        <taxon>Chelicerata</taxon>
        <taxon>Arachnida</taxon>
        <taxon>Araneae</taxon>
        <taxon>Araneomorphae</taxon>
        <taxon>Entelegynae</taxon>
        <taxon>Araneoidea</taxon>
        <taxon>Araneidae</taxon>
        <taxon>Caerostris</taxon>
    </lineage>
</organism>